<gene>
    <name evidence="2" type="ORF">RH857_03640</name>
</gene>
<reference evidence="3" key="1">
    <citation type="submission" date="2023-07" db="EMBL/GenBank/DDBJ databases">
        <title>Description of three actinobacteria isolated from air of manufacturing shop in a pharmaceutical factory.</title>
        <authorList>
            <person name="Zhang D.-F."/>
        </authorList>
    </citation>
    <scope>NUCLEOTIDE SEQUENCE [LARGE SCALE GENOMIC DNA]</scope>
    <source>
        <strain evidence="3">CCTCC AB 207010</strain>
    </source>
</reference>
<evidence type="ECO:0000259" key="1">
    <source>
        <dbReference type="Pfam" id="PF20058"/>
    </source>
</evidence>
<organism evidence="2 3">
    <name type="scientific">Nesterenkonia flava</name>
    <dbReference type="NCBI Taxonomy" id="469799"/>
    <lineage>
        <taxon>Bacteria</taxon>
        <taxon>Bacillati</taxon>
        <taxon>Actinomycetota</taxon>
        <taxon>Actinomycetes</taxon>
        <taxon>Micrococcales</taxon>
        <taxon>Micrococcaceae</taxon>
        <taxon>Nesterenkonia</taxon>
    </lineage>
</organism>
<keyword evidence="3" id="KW-1185">Reference proteome</keyword>
<evidence type="ECO:0000313" key="3">
    <source>
        <dbReference type="Proteomes" id="UP001260872"/>
    </source>
</evidence>
<protein>
    <submittedName>
        <fullName evidence="2">DUF6457 domain-containing protein</fullName>
    </submittedName>
</protein>
<sequence>MSETPAAPENPAEKSGEALTREAIELWVAELAHHLEIDDVVLDVDAVLAIAGQAAHTVVRPAAPVTTFLIGYVAGLAEASGQADFEKAFRAATRVAEQLLARRSDAVG</sequence>
<dbReference type="EMBL" id="JAVKGT010000006">
    <property type="protein sequence ID" value="MDR5711234.1"/>
    <property type="molecule type" value="Genomic_DNA"/>
</dbReference>
<name>A0ABU1FRF1_9MICC</name>
<comment type="caution">
    <text evidence="2">The sequence shown here is derived from an EMBL/GenBank/DDBJ whole genome shotgun (WGS) entry which is preliminary data.</text>
</comment>
<dbReference type="InterPro" id="IPR045598">
    <property type="entry name" value="DUF6457"/>
</dbReference>
<evidence type="ECO:0000313" key="2">
    <source>
        <dbReference type="EMBL" id="MDR5711234.1"/>
    </source>
</evidence>
<accession>A0ABU1FRF1</accession>
<dbReference type="RefSeq" id="WP_310536619.1">
    <property type="nucleotide sequence ID" value="NZ_BAAAOC010000092.1"/>
</dbReference>
<dbReference type="Pfam" id="PF20058">
    <property type="entry name" value="DUF6457"/>
    <property type="match status" value="1"/>
</dbReference>
<proteinExistence type="predicted"/>
<feature type="domain" description="DUF6457" evidence="1">
    <location>
        <begin position="21"/>
        <end position="103"/>
    </location>
</feature>
<dbReference type="Proteomes" id="UP001260872">
    <property type="component" value="Unassembled WGS sequence"/>
</dbReference>